<dbReference type="Pfam" id="PF12296">
    <property type="entry name" value="HsbA"/>
    <property type="match status" value="1"/>
</dbReference>
<dbReference type="Gene3D" id="1.20.1280.140">
    <property type="match status" value="1"/>
</dbReference>
<evidence type="ECO:0000256" key="1">
    <source>
        <dbReference type="SAM" id="SignalP"/>
    </source>
</evidence>
<protein>
    <submittedName>
        <fullName evidence="2">Cell wall galactomannoprotein</fullName>
    </submittedName>
</protein>
<feature type="signal peptide" evidence="1">
    <location>
        <begin position="1"/>
        <end position="22"/>
    </location>
</feature>
<dbReference type="PANTHER" id="PTHR38123:SF4">
    <property type="entry name" value="CELL WALL GALACTOMANNOPROTEIN, PUTATIVE (AFU_ORTHOLOGUE AFUA_4G00870)-RELATED"/>
    <property type="match status" value="1"/>
</dbReference>
<gene>
    <name evidence="2" type="ORF">MAN_05291</name>
</gene>
<name>A0A0B4FCW7_METAF</name>
<feature type="chain" id="PRO_5002087106" evidence="1">
    <location>
        <begin position="23"/>
        <end position="172"/>
    </location>
</feature>
<dbReference type="HOGENOM" id="CLU_091392_0_1_1"/>
<keyword evidence="3" id="KW-1185">Reference proteome</keyword>
<dbReference type="InterPro" id="IPR021054">
    <property type="entry name" value="Cell_wall_mannoprotein_1"/>
</dbReference>
<keyword evidence="1" id="KW-0732">Signal</keyword>
<dbReference type="AlphaFoldDB" id="A0A0B4FCW7"/>
<dbReference type="EMBL" id="AZNF01000006">
    <property type="protein sequence ID" value="KID65632.1"/>
    <property type="molecule type" value="Genomic_DNA"/>
</dbReference>
<dbReference type="OrthoDB" id="2422134at2759"/>
<dbReference type="VEuPathDB" id="FungiDB:MAN_05291"/>
<dbReference type="PANTHER" id="PTHR38123">
    <property type="entry name" value="CELL WALL SERINE-THREONINE-RICH GALACTOMANNOPROTEIN MP1 (AFU_ORTHOLOGUE AFUA_4G03240)"/>
    <property type="match status" value="1"/>
</dbReference>
<reference evidence="2 3" key="1">
    <citation type="journal article" date="2014" name="Proc. Natl. Acad. Sci. U.S.A.">
        <title>Trajectory and genomic determinants of fungal-pathogen speciation and host adaptation.</title>
        <authorList>
            <person name="Hu X."/>
            <person name="Xiao G."/>
            <person name="Zheng P."/>
            <person name="Shang Y."/>
            <person name="Su Y."/>
            <person name="Zhang X."/>
            <person name="Liu X."/>
            <person name="Zhan S."/>
            <person name="St Leger R.J."/>
            <person name="Wang C."/>
        </authorList>
    </citation>
    <scope>NUCLEOTIDE SEQUENCE [LARGE SCALE GENOMIC DNA]</scope>
    <source>
        <strain evidence="2 3">ARSEF 549</strain>
    </source>
</reference>
<evidence type="ECO:0000313" key="3">
    <source>
        <dbReference type="Proteomes" id="UP000031186"/>
    </source>
</evidence>
<sequence length="172" mass="18119">MRLTPILSIMALAATAIADGKAITDAMASIKTKTTDLGATVSNWKGDLLGALPITVKSTQLLKEIKTATKTAEKSAVLTTEEALAVAGATTDLSKAVTASLQIIVDAKPKFDRLIILSPVVLLNLEMLKDATDDFSSEVVSKVPEALQGIAQSLIKPIEDAFAAAISKYQFF</sequence>
<feature type="non-terminal residue" evidence="2">
    <location>
        <position position="1"/>
    </location>
</feature>
<evidence type="ECO:0000313" key="2">
    <source>
        <dbReference type="EMBL" id="KID65632.1"/>
    </source>
</evidence>
<organism evidence="2 3">
    <name type="scientific">Metarhizium anisopliae (strain ARSEF 549)</name>
    <dbReference type="NCBI Taxonomy" id="3151832"/>
    <lineage>
        <taxon>Eukaryota</taxon>
        <taxon>Fungi</taxon>
        <taxon>Dikarya</taxon>
        <taxon>Ascomycota</taxon>
        <taxon>Pezizomycotina</taxon>
        <taxon>Sordariomycetes</taxon>
        <taxon>Hypocreomycetidae</taxon>
        <taxon>Hypocreales</taxon>
        <taxon>Clavicipitaceae</taxon>
        <taxon>Metarhizium</taxon>
    </lineage>
</organism>
<dbReference type="GO" id="GO:0005576">
    <property type="term" value="C:extracellular region"/>
    <property type="evidence" value="ECO:0007669"/>
    <property type="project" value="TreeGrafter"/>
</dbReference>
<dbReference type="Proteomes" id="UP000031186">
    <property type="component" value="Unassembled WGS sequence"/>
</dbReference>
<comment type="caution">
    <text evidence="2">The sequence shown here is derived from an EMBL/GenBank/DDBJ whole genome shotgun (WGS) entry which is preliminary data.</text>
</comment>
<accession>A0A0B4FCW7</accession>
<proteinExistence type="predicted"/>